<dbReference type="PANTHER" id="PTHR47955">
    <property type="entry name" value="CYTOCHROME P450 FAMILY 71 PROTEIN"/>
    <property type="match status" value="1"/>
</dbReference>
<dbReference type="EMBL" id="JBBNAG010000007">
    <property type="protein sequence ID" value="KAK9119872.1"/>
    <property type="molecule type" value="Genomic_DNA"/>
</dbReference>
<dbReference type="PRINTS" id="PR00463">
    <property type="entry name" value="EP450I"/>
</dbReference>
<dbReference type="InterPro" id="IPR017972">
    <property type="entry name" value="Cyt_P450_CS"/>
</dbReference>
<evidence type="ECO:0000256" key="4">
    <source>
        <dbReference type="PIRSR" id="PIRSR602401-1"/>
    </source>
</evidence>
<dbReference type="GO" id="GO:0004497">
    <property type="term" value="F:monooxygenase activity"/>
    <property type="evidence" value="ECO:0007669"/>
    <property type="project" value="UniProtKB-KW"/>
</dbReference>
<name>A0AAP0NU44_9MAGN</name>
<comment type="similarity">
    <text evidence="1 5">Belongs to the cytochrome P450 family.</text>
</comment>
<evidence type="ECO:0000313" key="8">
    <source>
        <dbReference type="Proteomes" id="UP001419268"/>
    </source>
</evidence>
<dbReference type="GO" id="GO:0044550">
    <property type="term" value="P:secondary metabolite biosynthetic process"/>
    <property type="evidence" value="ECO:0007669"/>
    <property type="project" value="UniProtKB-ARBA"/>
</dbReference>
<evidence type="ECO:0000256" key="1">
    <source>
        <dbReference type="ARBA" id="ARBA00010617"/>
    </source>
</evidence>
<dbReference type="PRINTS" id="PR00385">
    <property type="entry name" value="P450"/>
</dbReference>
<comment type="cofactor">
    <cofactor evidence="4">
        <name>heme</name>
        <dbReference type="ChEBI" id="CHEBI:30413"/>
    </cofactor>
</comment>
<keyword evidence="5" id="KW-0503">Monooxygenase</keyword>
<keyword evidence="4 5" id="KW-0349">Heme</keyword>
<feature type="transmembrane region" description="Helical" evidence="6">
    <location>
        <begin position="321"/>
        <end position="342"/>
    </location>
</feature>
<keyword evidence="8" id="KW-1185">Reference proteome</keyword>
<dbReference type="PANTHER" id="PTHR47955:SF11">
    <property type="entry name" value="4-HYDROXYPHENYLACETALDEHYDE OXIME MONOOXYGENASE"/>
    <property type="match status" value="1"/>
</dbReference>
<dbReference type="GO" id="GO:0020037">
    <property type="term" value="F:heme binding"/>
    <property type="evidence" value="ECO:0007669"/>
    <property type="project" value="InterPro"/>
</dbReference>
<dbReference type="Gene3D" id="1.10.630.10">
    <property type="entry name" value="Cytochrome P450"/>
    <property type="match status" value="1"/>
</dbReference>
<dbReference type="SUPFAM" id="SSF48264">
    <property type="entry name" value="Cytochrome P450"/>
    <property type="match status" value="1"/>
</dbReference>
<dbReference type="InterPro" id="IPR002401">
    <property type="entry name" value="Cyt_P450_E_grp-I"/>
</dbReference>
<evidence type="ECO:0000256" key="3">
    <source>
        <dbReference type="ARBA" id="ARBA00023004"/>
    </source>
</evidence>
<accession>A0AAP0NU44</accession>
<protein>
    <recommendedName>
        <fullName evidence="9">Cytochrome P450</fullName>
    </recommendedName>
</protein>
<sequence length="526" mass="59362">MMPISVTIFITQWLPLLLPLLLLPVLLIHYLTNHTKPHDDETGMKFPPSPPRLPIIGNLHQLGRLPHRSLSNLSKTLGPMMLLRLGRVPTLVVSSPDAAKLVLKTHDLSFCSRPSLPSLRRLSYDSLDIAFAPYGPYWREMRKIFVLQLVSAKRVRSFARVRAEEVANMINSIVDISCVDLTVEMFSLTSRVISRIAFGRSYEGRDEFDGGRFLEVVYDALEMLGGFSASDFFPGWWVARGVDVLSGMRGKLERCFRDFDGFYQRIIDEHLEKSRVSGGGGGGGGAGEEVEEEEDIIDVLVGVMRDKGSPIRITPDHIKAILMNIFLAAVDTSAIIMVWGMAELARKPELMKKAQEEIRRVIGRKGKVEESDLEQLPYLKMIVKETLRMHPPGVLLIPRECMTHCKINGYDICPKTRVMVNVWAIGRSPDHWHNPNEFIPERFEDSSVDYKGQHFEYLPFGGGRRICPGMTMGVLNVELALANLLYCFDWKLPSGTKVEDIDMDEEGGLTVHKKSPLKLVPVKYNF</sequence>
<dbReference type="GO" id="GO:0016705">
    <property type="term" value="F:oxidoreductase activity, acting on paired donors, with incorporation or reduction of molecular oxygen"/>
    <property type="evidence" value="ECO:0007669"/>
    <property type="project" value="InterPro"/>
</dbReference>
<dbReference type="InterPro" id="IPR036396">
    <property type="entry name" value="Cyt_P450_sf"/>
</dbReference>
<evidence type="ECO:0000313" key="7">
    <source>
        <dbReference type="EMBL" id="KAK9119872.1"/>
    </source>
</evidence>
<proteinExistence type="inferred from homology"/>
<dbReference type="CDD" id="cd11072">
    <property type="entry name" value="CYP71-like"/>
    <property type="match status" value="1"/>
</dbReference>
<organism evidence="7 8">
    <name type="scientific">Stephania cephalantha</name>
    <dbReference type="NCBI Taxonomy" id="152367"/>
    <lineage>
        <taxon>Eukaryota</taxon>
        <taxon>Viridiplantae</taxon>
        <taxon>Streptophyta</taxon>
        <taxon>Embryophyta</taxon>
        <taxon>Tracheophyta</taxon>
        <taxon>Spermatophyta</taxon>
        <taxon>Magnoliopsida</taxon>
        <taxon>Ranunculales</taxon>
        <taxon>Menispermaceae</taxon>
        <taxon>Menispermoideae</taxon>
        <taxon>Cissampelideae</taxon>
        <taxon>Stephania</taxon>
    </lineage>
</organism>
<keyword evidence="6" id="KW-0812">Transmembrane</keyword>
<keyword evidence="5" id="KW-0560">Oxidoreductase</keyword>
<comment type="caution">
    <text evidence="7">The sequence shown here is derived from an EMBL/GenBank/DDBJ whole genome shotgun (WGS) entry which is preliminary data.</text>
</comment>
<evidence type="ECO:0008006" key="9">
    <source>
        <dbReference type="Google" id="ProtNLM"/>
    </source>
</evidence>
<dbReference type="GO" id="GO:0005506">
    <property type="term" value="F:iron ion binding"/>
    <property type="evidence" value="ECO:0007669"/>
    <property type="project" value="InterPro"/>
</dbReference>
<feature type="binding site" description="axial binding residue" evidence="4">
    <location>
        <position position="467"/>
    </location>
    <ligand>
        <name>heme</name>
        <dbReference type="ChEBI" id="CHEBI:30413"/>
    </ligand>
    <ligandPart>
        <name>Fe</name>
        <dbReference type="ChEBI" id="CHEBI:18248"/>
    </ligandPart>
</feature>
<dbReference type="FunFam" id="1.10.630.10:FF:000011">
    <property type="entry name" value="Cytochrome P450 83B1"/>
    <property type="match status" value="1"/>
</dbReference>
<evidence type="ECO:0000256" key="2">
    <source>
        <dbReference type="ARBA" id="ARBA00022723"/>
    </source>
</evidence>
<keyword evidence="6" id="KW-0472">Membrane</keyword>
<dbReference type="Proteomes" id="UP001419268">
    <property type="component" value="Unassembled WGS sequence"/>
</dbReference>
<keyword evidence="3 4" id="KW-0408">Iron</keyword>
<keyword evidence="2 4" id="KW-0479">Metal-binding</keyword>
<evidence type="ECO:0000256" key="5">
    <source>
        <dbReference type="RuleBase" id="RU000461"/>
    </source>
</evidence>
<evidence type="ECO:0000256" key="6">
    <source>
        <dbReference type="SAM" id="Phobius"/>
    </source>
</evidence>
<keyword evidence="6" id="KW-1133">Transmembrane helix</keyword>
<reference evidence="7 8" key="1">
    <citation type="submission" date="2024-01" db="EMBL/GenBank/DDBJ databases">
        <title>Genome assemblies of Stephania.</title>
        <authorList>
            <person name="Yang L."/>
        </authorList>
    </citation>
    <scope>NUCLEOTIDE SEQUENCE [LARGE SCALE GENOMIC DNA]</scope>
    <source>
        <strain evidence="7">JXDWG</strain>
        <tissue evidence="7">Leaf</tissue>
    </source>
</reference>
<dbReference type="PROSITE" id="PS00086">
    <property type="entry name" value="CYTOCHROME_P450"/>
    <property type="match status" value="1"/>
</dbReference>
<dbReference type="Pfam" id="PF00067">
    <property type="entry name" value="p450"/>
    <property type="match status" value="1"/>
</dbReference>
<dbReference type="AlphaFoldDB" id="A0AAP0NU44"/>
<gene>
    <name evidence="7" type="ORF">Scep_017965</name>
</gene>
<dbReference type="InterPro" id="IPR001128">
    <property type="entry name" value="Cyt_P450"/>
</dbReference>